<keyword evidence="6 11" id="KW-0472">Membrane</keyword>
<feature type="domain" description="G-protein coupled receptors family 1 profile" evidence="12">
    <location>
        <begin position="149"/>
        <end position="412"/>
    </location>
</feature>
<dbReference type="SUPFAM" id="SSF81321">
    <property type="entry name" value="Family A G protein-coupled receptor-like"/>
    <property type="match status" value="1"/>
</dbReference>
<keyword evidence="8 9" id="KW-0807">Transducer</keyword>
<dbReference type="Pfam" id="PF00001">
    <property type="entry name" value="7tm_1"/>
    <property type="match status" value="1"/>
</dbReference>
<feature type="transmembrane region" description="Helical" evidence="11">
    <location>
        <begin position="302"/>
        <end position="327"/>
    </location>
</feature>
<sequence>MLINSTTFLSTTLPPFLLEKNISPTIQIQNGGGYSSEEELDRRTFRQQFKFKTAEVTAAKRNWTALFKFKMLINSTTFLSTTLPPFLLENDISPTIQIQNGGGYSSEEELDRLTDDEYVDFVADFLKPTPIEWVFVAIFAILMAVGVCGNCLVVYVVSRNRHMWTSMNLFLTNLALSDLLVLIFCLPPTVINDITKTFWLSAEFCKAMLFIQNTSVYVSVLTLVAISAERWKAISNPLSRAMPFRRTCQVILLIWTVSGLLSLPEPFTLRIYPAEYARNLTTTWGTRCKESWSPEFQQKYQLIQTLALFLAPLTIISALCVHMSIVLRNKAMQIGSRHLRDRQRAMRMLITVVLVFAISYMPVHLHNLATAFQRPDQWADDGAEPSLVIIALRKFVPRLMSYSSSVINPITYNFMSEKFRKEFRRACRLGDAGAAYSKKSMENWSTMGGGGGGAAPSVAGVSASGFSTAHRSPSAAGGFYRQSPTPGAATATATTARQQRPLALPSLSMRRSPRQKPARRQPQNQQQQQNKWRLLSRKSTSMSCHSALL</sequence>
<dbReference type="Proteomes" id="UP001620626">
    <property type="component" value="Unassembled WGS sequence"/>
</dbReference>
<dbReference type="PROSITE" id="PS00237">
    <property type="entry name" value="G_PROTEIN_RECEP_F1_1"/>
    <property type="match status" value="1"/>
</dbReference>
<feature type="compositionally biased region" description="Polar residues" evidence="10">
    <location>
        <begin position="537"/>
        <end position="549"/>
    </location>
</feature>
<feature type="transmembrane region" description="Helical" evidence="11">
    <location>
        <begin position="169"/>
        <end position="189"/>
    </location>
</feature>
<evidence type="ECO:0000256" key="11">
    <source>
        <dbReference type="SAM" id="Phobius"/>
    </source>
</evidence>
<dbReference type="AlphaFoldDB" id="A0ABD2JEQ7"/>
<comment type="subcellular location">
    <subcellularLocation>
        <location evidence="1">Membrane</location>
        <topology evidence="1">Multi-pass membrane protein</topology>
    </subcellularLocation>
</comment>
<evidence type="ECO:0000259" key="12">
    <source>
        <dbReference type="PROSITE" id="PS50262"/>
    </source>
</evidence>
<feature type="transmembrane region" description="Helical" evidence="11">
    <location>
        <begin position="209"/>
        <end position="226"/>
    </location>
</feature>
<dbReference type="GO" id="GO:0016020">
    <property type="term" value="C:membrane"/>
    <property type="evidence" value="ECO:0007669"/>
    <property type="project" value="UniProtKB-SubCell"/>
</dbReference>
<evidence type="ECO:0000256" key="1">
    <source>
        <dbReference type="ARBA" id="ARBA00004141"/>
    </source>
</evidence>
<reference evidence="13 14" key="1">
    <citation type="submission" date="2024-10" db="EMBL/GenBank/DDBJ databases">
        <authorList>
            <person name="Kim D."/>
        </authorList>
    </citation>
    <scope>NUCLEOTIDE SEQUENCE [LARGE SCALE GENOMIC DNA]</scope>
    <source>
        <strain evidence="13">BH-2024</strain>
    </source>
</reference>
<evidence type="ECO:0000256" key="5">
    <source>
        <dbReference type="ARBA" id="ARBA00023040"/>
    </source>
</evidence>
<accession>A0ABD2JEQ7</accession>
<feature type="transmembrane region" description="Helical" evidence="11">
    <location>
        <begin position="348"/>
        <end position="365"/>
    </location>
</feature>
<comment type="similarity">
    <text evidence="2 9">Belongs to the G-protein coupled receptor 1 family.</text>
</comment>
<keyword evidence="7 9" id="KW-0675">Receptor</keyword>
<dbReference type="GO" id="GO:0004930">
    <property type="term" value="F:G protein-coupled receptor activity"/>
    <property type="evidence" value="ECO:0007669"/>
    <property type="project" value="UniProtKB-KW"/>
</dbReference>
<dbReference type="CDD" id="cd14993">
    <property type="entry name" value="7tmA_CCKR-like"/>
    <property type="match status" value="1"/>
</dbReference>
<keyword evidence="14" id="KW-1185">Reference proteome</keyword>
<dbReference type="InterPro" id="IPR000611">
    <property type="entry name" value="NPY_rcpt"/>
</dbReference>
<keyword evidence="3 9" id="KW-0812">Transmembrane</keyword>
<dbReference type="InterPro" id="IPR000276">
    <property type="entry name" value="GPCR_Rhodpsn"/>
</dbReference>
<dbReference type="PANTHER" id="PTHR45695">
    <property type="entry name" value="LEUCOKININ RECEPTOR-RELATED"/>
    <property type="match status" value="1"/>
</dbReference>
<evidence type="ECO:0000256" key="8">
    <source>
        <dbReference type="ARBA" id="ARBA00023224"/>
    </source>
</evidence>
<evidence type="ECO:0000256" key="6">
    <source>
        <dbReference type="ARBA" id="ARBA00023136"/>
    </source>
</evidence>
<evidence type="ECO:0000256" key="3">
    <source>
        <dbReference type="ARBA" id="ARBA00022692"/>
    </source>
</evidence>
<feature type="compositionally biased region" description="Low complexity" evidence="10">
    <location>
        <begin position="520"/>
        <end position="529"/>
    </location>
</feature>
<gene>
    <name evidence="13" type="ORF">niasHT_023560</name>
</gene>
<keyword evidence="4 11" id="KW-1133">Transmembrane helix</keyword>
<evidence type="ECO:0000313" key="13">
    <source>
        <dbReference type="EMBL" id="KAL3089096.1"/>
    </source>
</evidence>
<comment type="caution">
    <text evidence="13">The sequence shown here is derived from an EMBL/GenBank/DDBJ whole genome shotgun (WGS) entry which is preliminary data.</text>
</comment>
<dbReference type="PRINTS" id="PR01012">
    <property type="entry name" value="NRPEPTIDEYR"/>
</dbReference>
<feature type="transmembrane region" description="Helical" evidence="11">
    <location>
        <begin position="133"/>
        <end position="157"/>
    </location>
</feature>
<feature type="region of interest" description="Disordered" evidence="10">
    <location>
        <begin position="464"/>
        <end position="549"/>
    </location>
</feature>
<evidence type="ECO:0000313" key="14">
    <source>
        <dbReference type="Proteomes" id="UP001620626"/>
    </source>
</evidence>
<evidence type="ECO:0000256" key="7">
    <source>
        <dbReference type="ARBA" id="ARBA00023170"/>
    </source>
</evidence>
<evidence type="ECO:0000256" key="10">
    <source>
        <dbReference type="SAM" id="MobiDB-lite"/>
    </source>
</evidence>
<dbReference type="PROSITE" id="PS50262">
    <property type="entry name" value="G_PROTEIN_RECEP_F1_2"/>
    <property type="match status" value="1"/>
</dbReference>
<protein>
    <recommendedName>
        <fullName evidence="12">G-protein coupled receptors family 1 profile domain-containing protein</fullName>
    </recommendedName>
</protein>
<name>A0ABD2JEQ7_9BILA</name>
<evidence type="ECO:0000256" key="2">
    <source>
        <dbReference type="ARBA" id="ARBA00010663"/>
    </source>
</evidence>
<evidence type="ECO:0000256" key="9">
    <source>
        <dbReference type="RuleBase" id="RU000688"/>
    </source>
</evidence>
<keyword evidence="5 9" id="KW-0297">G-protein coupled receptor</keyword>
<evidence type="ECO:0000256" key="4">
    <source>
        <dbReference type="ARBA" id="ARBA00022989"/>
    </source>
</evidence>
<dbReference type="PRINTS" id="PR00237">
    <property type="entry name" value="GPCRRHODOPSN"/>
</dbReference>
<feature type="transmembrane region" description="Helical" evidence="11">
    <location>
        <begin position="247"/>
        <end position="263"/>
    </location>
</feature>
<dbReference type="EMBL" id="JBICBT010000989">
    <property type="protein sequence ID" value="KAL3089096.1"/>
    <property type="molecule type" value="Genomic_DNA"/>
</dbReference>
<proteinExistence type="inferred from homology"/>
<dbReference type="InterPro" id="IPR017452">
    <property type="entry name" value="GPCR_Rhodpsn_7TM"/>
</dbReference>
<dbReference type="Gene3D" id="1.20.1070.10">
    <property type="entry name" value="Rhodopsin 7-helix transmembrane proteins"/>
    <property type="match status" value="1"/>
</dbReference>
<organism evidence="13 14">
    <name type="scientific">Heterodera trifolii</name>
    <dbReference type="NCBI Taxonomy" id="157864"/>
    <lineage>
        <taxon>Eukaryota</taxon>
        <taxon>Metazoa</taxon>
        <taxon>Ecdysozoa</taxon>
        <taxon>Nematoda</taxon>
        <taxon>Chromadorea</taxon>
        <taxon>Rhabditida</taxon>
        <taxon>Tylenchina</taxon>
        <taxon>Tylenchomorpha</taxon>
        <taxon>Tylenchoidea</taxon>
        <taxon>Heteroderidae</taxon>
        <taxon>Heteroderinae</taxon>
        <taxon>Heterodera</taxon>
    </lineage>
</organism>
<dbReference type="PANTHER" id="PTHR45695:SF15">
    <property type="entry name" value="OPSIN RH2"/>
    <property type="match status" value="1"/>
</dbReference>